<dbReference type="PANTHER" id="PTHR32552">
    <property type="entry name" value="FERRICHROME IRON RECEPTOR-RELATED"/>
    <property type="match status" value="1"/>
</dbReference>
<dbReference type="PROSITE" id="PS01156">
    <property type="entry name" value="TONB_DEPENDENT_REC_2"/>
    <property type="match status" value="1"/>
</dbReference>
<dbReference type="InterPro" id="IPR011662">
    <property type="entry name" value="Secretin/TonB_short_N"/>
</dbReference>
<feature type="signal peptide" evidence="18">
    <location>
        <begin position="1"/>
        <end position="21"/>
    </location>
</feature>
<sequence length="812" mass="88465">MSSLWLTAGLSSALLVGDAYAETASTSSSQQARKSYDIPAGPLESALNRFGREAGILLSFPTDATAGARTDGLSGNYSVEEALPLLLRGTGLEASGSGNTFVLRKVAGSAAGGDAQLPEVKVMGLADATTEGSGSYTTTGQVSTSTKLGLSPRETPQSMTIVTRQRMEEMGLQTLSETMQATTGIFVNANDTERITYNARGYSVTNFQVDGMLNTYGGSLKTNGDNVIYDRIEVVRGATGLTTGAGDPSATINQVRKRPTREFQGNAAVRIGSHHMRRGEIDLSGPLAYDGKIRGRFVAARQKADSFRPLYKEDRTVLYGILEADIGRDTVVAVGYEQQKSDPRGVTWGTVPYWNSDGSVANLPRNLNLSTPWASWNIDEKKTFATLEHNFNDSWRLRAAATHSDRRQDGSLYFGYGGYPNADGSGIFVAYGSFPSDEKMDVFDINLDGKYGLFGRRHDVVMGIGSSERKSISDSVYYDGIPAGYDVIPDWSNWTGNIPQFDVISRGFPSSISKIKQQASYVATRLNISDPLKVIVGVRYGTYETRTQNYSTTGVAATPSGYKNSGVLTPYAGLLYDIDDQWTVYTSYTDIFQPQNYRDKNNEILDPVVGKSYEIGIKGELFDKNMNVSAAVFRSNKDNVAEIDDSVPPNSLPGNAQAYKSTGKGNVVDGIELEASGQVTKQWNLSAGYSHTRSRNNKGEPINTVIPRSLLRVFTSYHFNGDWEGLTLGGGISLQSSFWNTARKPDNSMSRIDQGSVTLVNLMASYKFNKQWTGTLNVNNALDKHYYGRVGFYNGVHHAEPRSISLGLRTTF</sequence>
<evidence type="ECO:0000256" key="5">
    <source>
        <dbReference type="ARBA" id="ARBA00022496"/>
    </source>
</evidence>
<dbReference type="GO" id="GO:0038023">
    <property type="term" value="F:signaling receptor activity"/>
    <property type="evidence" value="ECO:0007669"/>
    <property type="project" value="InterPro"/>
</dbReference>
<evidence type="ECO:0000256" key="17">
    <source>
        <dbReference type="SAM" id="MobiDB-lite"/>
    </source>
</evidence>
<dbReference type="Pfam" id="PF00593">
    <property type="entry name" value="TonB_dep_Rec_b-barrel"/>
    <property type="match status" value="1"/>
</dbReference>
<evidence type="ECO:0000256" key="2">
    <source>
        <dbReference type="ARBA" id="ARBA00009810"/>
    </source>
</evidence>
<evidence type="ECO:0000256" key="4">
    <source>
        <dbReference type="ARBA" id="ARBA00022452"/>
    </source>
</evidence>
<keyword evidence="3 14" id="KW-0813">Transport</keyword>
<evidence type="ECO:0000256" key="8">
    <source>
        <dbReference type="ARBA" id="ARBA00023004"/>
    </source>
</evidence>
<evidence type="ECO:0000256" key="6">
    <source>
        <dbReference type="ARBA" id="ARBA00022692"/>
    </source>
</evidence>
<dbReference type="PROSITE" id="PS52016">
    <property type="entry name" value="TONB_DEPENDENT_REC_3"/>
    <property type="match status" value="1"/>
</dbReference>
<dbReference type="SMART" id="SM00965">
    <property type="entry name" value="STN"/>
    <property type="match status" value="1"/>
</dbReference>
<reference evidence="20" key="2">
    <citation type="submission" date="2020-09" db="EMBL/GenBank/DDBJ databases">
        <authorList>
            <person name="Sun Q."/>
            <person name="Sedlacek I."/>
        </authorList>
    </citation>
    <scope>NUCLEOTIDE SEQUENCE</scope>
    <source>
        <strain evidence="20">CCM 7086</strain>
    </source>
</reference>
<protein>
    <submittedName>
        <fullName evidence="20">Ferripyoverdine receptor</fullName>
    </submittedName>
</protein>
<evidence type="ECO:0000256" key="18">
    <source>
        <dbReference type="SAM" id="SignalP"/>
    </source>
</evidence>
<accession>A0A8J2XXK3</accession>
<evidence type="ECO:0000256" key="14">
    <source>
        <dbReference type="PROSITE-ProRule" id="PRU01360"/>
    </source>
</evidence>
<dbReference type="Pfam" id="PF07660">
    <property type="entry name" value="STN"/>
    <property type="match status" value="1"/>
</dbReference>
<dbReference type="EMBL" id="BMCG01000004">
    <property type="protein sequence ID" value="GGC12752.1"/>
    <property type="molecule type" value="Genomic_DNA"/>
</dbReference>
<keyword evidence="12 20" id="KW-0675">Receptor</keyword>
<evidence type="ECO:0000256" key="12">
    <source>
        <dbReference type="ARBA" id="ARBA00023170"/>
    </source>
</evidence>
<evidence type="ECO:0000313" key="20">
    <source>
        <dbReference type="EMBL" id="GGC12752.1"/>
    </source>
</evidence>
<gene>
    <name evidence="20" type="primary">fpvA</name>
    <name evidence="20" type="ORF">GCM10007205_22080</name>
</gene>
<dbReference type="NCBIfam" id="TIGR01783">
    <property type="entry name" value="TonB-siderophor"/>
    <property type="match status" value="1"/>
</dbReference>
<feature type="compositionally biased region" description="Polar residues" evidence="17">
    <location>
        <begin position="141"/>
        <end position="157"/>
    </location>
</feature>
<comment type="caution">
    <text evidence="20">The sequence shown here is derived from an EMBL/GenBank/DDBJ whole genome shotgun (WGS) entry which is preliminary data.</text>
</comment>
<dbReference type="GO" id="GO:0015891">
    <property type="term" value="P:siderophore transport"/>
    <property type="evidence" value="ECO:0007669"/>
    <property type="project" value="InterPro"/>
</dbReference>
<evidence type="ECO:0000256" key="3">
    <source>
        <dbReference type="ARBA" id="ARBA00022448"/>
    </source>
</evidence>
<dbReference type="Pfam" id="PF07715">
    <property type="entry name" value="Plug"/>
    <property type="match status" value="1"/>
</dbReference>
<dbReference type="InterPro" id="IPR039426">
    <property type="entry name" value="TonB-dep_rcpt-like"/>
</dbReference>
<dbReference type="GO" id="GO:0015344">
    <property type="term" value="F:siderophore uptake transmembrane transporter activity"/>
    <property type="evidence" value="ECO:0007669"/>
    <property type="project" value="TreeGrafter"/>
</dbReference>
<keyword evidence="11 14" id="KW-0472">Membrane</keyword>
<dbReference type="Gene3D" id="3.55.50.30">
    <property type="match status" value="1"/>
</dbReference>
<feature type="region of interest" description="Disordered" evidence="17">
    <location>
        <begin position="130"/>
        <end position="157"/>
    </location>
</feature>
<evidence type="ECO:0000256" key="13">
    <source>
        <dbReference type="ARBA" id="ARBA00023237"/>
    </source>
</evidence>
<dbReference type="Gene3D" id="2.170.130.10">
    <property type="entry name" value="TonB-dependent receptor, plug domain"/>
    <property type="match status" value="1"/>
</dbReference>
<keyword evidence="6 14" id="KW-0812">Transmembrane</keyword>
<dbReference type="SUPFAM" id="SSF56935">
    <property type="entry name" value="Porins"/>
    <property type="match status" value="1"/>
</dbReference>
<dbReference type="CDD" id="cd01347">
    <property type="entry name" value="ligand_gated_channel"/>
    <property type="match status" value="1"/>
</dbReference>
<dbReference type="PANTHER" id="PTHR32552:SF74">
    <property type="entry name" value="HYDROXAMATE SIDEROPHORE RECEPTOR FHUE"/>
    <property type="match status" value="1"/>
</dbReference>
<feature type="domain" description="Secretin/TonB short N-terminal" evidence="19">
    <location>
        <begin position="56"/>
        <end position="106"/>
    </location>
</feature>
<dbReference type="InterPro" id="IPR010917">
    <property type="entry name" value="TonB_rcpt_CS"/>
</dbReference>
<dbReference type="Gene3D" id="2.40.170.20">
    <property type="entry name" value="TonB-dependent receptor, beta-barrel domain"/>
    <property type="match status" value="1"/>
</dbReference>
<evidence type="ECO:0000259" key="19">
    <source>
        <dbReference type="SMART" id="SM00965"/>
    </source>
</evidence>
<keyword evidence="8" id="KW-0408">Iron</keyword>
<evidence type="ECO:0000256" key="7">
    <source>
        <dbReference type="ARBA" id="ARBA00022729"/>
    </source>
</evidence>
<dbReference type="FunFam" id="2.170.130.10:FF:000010">
    <property type="entry name" value="Ferripyoverdine receptor"/>
    <property type="match status" value="1"/>
</dbReference>
<keyword evidence="10 16" id="KW-0798">TonB box</keyword>
<feature type="chain" id="PRO_5035315936" evidence="18">
    <location>
        <begin position="22"/>
        <end position="812"/>
    </location>
</feature>
<dbReference type="InterPro" id="IPR010105">
    <property type="entry name" value="TonB_sidphr_rcpt"/>
</dbReference>
<keyword evidence="21" id="KW-1185">Reference proteome</keyword>
<dbReference type="AlphaFoldDB" id="A0A8J2XXK3"/>
<reference evidence="20" key="1">
    <citation type="journal article" date="2014" name="Int. J. Syst. Evol. Microbiol.">
        <title>Complete genome sequence of Corynebacterium casei LMG S-19264T (=DSM 44701T), isolated from a smear-ripened cheese.</title>
        <authorList>
            <consortium name="US DOE Joint Genome Institute (JGI-PGF)"/>
            <person name="Walter F."/>
            <person name="Albersmeier A."/>
            <person name="Kalinowski J."/>
            <person name="Ruckert C."/>
        </authorList>
    </citation>
    <scope>NUCLEOTIDE SEQUENCE</scope>
    <source>
        <strain evidence="20">CCM 7086</strain>
    </source>
</reference>
<feature type="compositionally biased region" description="Low complexity" evidence="17">
    <location>
        <begin position="130"/>
        <end position="140"/>
    </location>
</feature>
<proteinExistence type="inferred from homology"/>
<keyword evidence="13 14" id="KW-0998">Cell outer membrane</keyword>
<evidence type="ECO:0000256" key="1">
    <source>
        <dbReference type="ARBA" id="ARBA00004571"/>
    </source>
</evidence>
<keyword evidence="9" id="KW-0406">Ion transport</keyword>
<evidence type="ECO:0000256" key="16">
    <source>
        <dbReference type="RuleBase" id="RU003357"/>
    </source>
</evidence>
<dbReference type="InterPro" id="IPR000531">
    <property type="entry name" value="Beta-barrel_TonB"/>
</dbReference>
<dbReference type="GO" id="GO:0009279">
    <property type="term" value="C:cell outer membrane"/>
    <property type="evidence" value="ECO:0007669"/>
    <property type="project" value="UniProtKB-SubCell"/>
</dbReference>
<evidence type="ECO:0000313" key="21">
    <source>
        <dbReference type="Proteomes" id="UP000620266"/>
    </source>
</evidence>
<comment type="subcellular location">
    <subcellularLocation>
        <location evidence="1 14">Cell outer membrane</location>
        <topology evidence="1 14">Multi-pass membrane protein</topology>
    </subcellularLocation>
</comment>
<evidence type="ECO:0000256" key="10">
    <source>
        <dbReference type="ARBA" id="ARBA00023077"/>
    </source>
</evidence>
<evidence type="ECO:0000256" key="11">
    <source>
        <dbReference type="ARBA" id="ARBA00023136"/>
    </source>
</evidence>
<evidence type="ECO:0000256" key="15">
    <source>
        <dbReference type="PROSITE-ProRule" id="PRU10144"/>
    </source>
</evidence>
<name>A0A8J2XXK3_9BURK</name>
<keyword evidence="5" id="KW-0410">Iron transport</keyword>
<dbReference type="InterPro" id="IPR037066">
    <property type="entry name" value="Plug_dom_sf"/>
</dbReference>
<evidence type="ECO:0000256" key="9">
    <source>
        <dbReference type="ARBA" id="ARBA00023065"/>
    </source>
</evidence>
<feature type="short sequence motif" description="TonB C-terminal box" evidence="15">
    <location>
        <begin position="795"/>
        <end position="812"/>
    </location>
</feature>
<keyword evidence="4 14" id="KW-1134">Transmembrane beta strand</keyword>
<comment type="similarity">
    <text evidence="2 14 16">Belongs to the TonB-dependent receptor family.</text>
</comment>
<dbReference type="InterPro" id="IPR036942">
    <property type="entry name" value="Beta-barrel_TonB_sf"/>
</dbReference>
<dbReference type="Proteomes" id="UP000620266">
    <property type="component" value="Unassembled WGS sequence"/>
</dbReference>
<organism evidence="20 21">
    <name type="scientific">Oxalicibacterium flavum</name>
    <dbReference type="NCBI Taxonomy" id="179467"/>
    <lineage>
        <taxon>Bacteria</taxon>
        <taxon>Pseudomonadati</taxon>
        <taxon>Pseudomonadota</taxon>
        <taxon>Betaproteobacteria</taxon>
        <taxon>Burkholderiales</taxon>
        <taxon>Oxalobacteraceae</taxon>
        <taxon>Oxalicibacterium</taxon>
    </lineage>
</organism>
<dbReference type="InterPro" id="IPR012910">
    <property type="entry name" value="Plug_dom"/>
</dbReference>
<keyword evidence="7 18" id="KW-0732">Signal</keyword>